<dbReference type="InterPro" id="IPR013087">
    <property type="entry name" value="Znf_C2H2_type"/>
</dbReference>
<evidence type="ECO:0000256" key="1">
    <source>
        <dbReference type="ARBA" id="ARBA00004123"/>
    </source>
</evidence>
<evidence type="ECO:0000256" key="5">
    <source>
        <dbReference type="ARBA" id="ARBA00022833"/>
    </source>
</evidence>
<evidence type="ECO:0000313" key="12">
    <source>
        <dbReference type="Proteomes" id="UP000708208"/>
    </source>
</evidence>
<sequence length="300" mass="34430">MTAFPFLNKIVRLCHNSRMIRRKPSRLIHGYRVKTELSDISIQACQVKACHKSGKKMTRGKGAKQEPLNLPAQNQLPIYGQIPRKSQDPAIMDPEEQILGRPFKCSECSYSARVYQTLVAHRRRHTGERPFKCKVCFASFPYLTGLASHRRRHTGERPYPCKFCNFAGTQWNCLQAHMKGHTVKNTFRCSRCPYWASTSWKMTKHEKSCHSGKYLGRQLDGIARAKPKDQLQRGNLSKQDESKGKKPSRSGEPVVSRAFAFHEFQIDCEFVQKKITKCDDKLQQLAVVKLSGKSNLRGRF</sequence>
<keyword evidence="12" id="KW-1185">Reference proteome</keyword>
<evidence type="ECO:0000313" key="11">
    <source>
        <dbReference type="EMBL" id="CAG7829757.1"/>
    </source>
</evidence>
<evidence type="ECO:0000256" key="4">
    <source>
        <dbReference type="ARBA" id="ARBA00022771"/>
    </source>
</evidence>
<accession>A0A8J2L7T5</accession>
<dbReference type="PANTHER" id="PTHR24388:SF54">
    <property type="entry name" value="PROTEIN ESCARGOT"/>
    <property type="match status" value="1"/>
</dbReference>
<keyword evidence="6" id="KW-0539">Nucleus</keyword>
<dbReference type="GO" id="GO:0000978">
    <property type="term" value="F:RNA polymerase II cis-regulatory region sequence-specific DNA binding"/>
    <property type="evidence" value="ECO:0007669"/>
    <property type="project" value="TreeGrafter"/>
</dbReference>
<comment type="caution">
    <text evidence="11">The sequence shown here is derived from an EMBL/GenBank/DDBJ whole genome shotgun (WGS) entry which is preliminary data.</text>
</comment>
<evidence type="ECO:0000256" key="2">
    <source>
        <dbReference type="ARBA" id="ARBA00022723"/>
    </source>
</evidence>
<keyword evidence="5" id="KW-0862">Zinc</keyword>
<protein>
    <recommendedName>
        <fullName evidence="10">C2H2-type domain-containing protein</fullName>
    </recommendedName>
</protein>
<evidence type="ECO:0000256" key="3">
    <source>
        <dbReference type="ARBA" id="ARBA00022737"/>
    </source>
</evidence>
<dbReference type="Pfam" id="PF00096">
    <property type="entry name" value="zf-C2H2"/>
    <property type="match status" value="1"/>
</dbReference>
<keyword evidence="4 8" id="KW-0863">Zinc-finger</keyword>
<dbReference type="GO" id="GO:0005634">
    <property type="term" value="C:nucleus"/>
    <property type="evidence" value="ECO:0007669"/>
    <property type="project" value="UniProtKB-SubCell"/>
</dbReference>
<reference evidence="11" key="1">
    <citation type="submission" date="2021-06" db="EMBL/GenBank/DDBJ databases">
        <authorList>
            <person name="Hodson N. C."/>
            <person name="Mongue J. A."/>
            <person name="Jaron S. K."/>
        </authorList>
    </citation>
    <scope>NUCLEOTIDE SEQUENCE</scope>
</reference>
<feature type="domain" description="C2H2-type" evidence="10">
    <location>
        <begin position="103"/>
        <end position="130"/>
    </location>
</feature>
<dbReference type="SMART" id="SM00355">
    <property type="entry name" value="ZnF_C2H2"/>
    <property type="match status" value="4"/>
</dbReference>
<organism evidence="11 12">
    <name type="scientific">Allacma fusca</name>
    <dbReference type="NCBI Taxonomy" id="39272"/>
    <lineage>
        <taxon>Eukaryota</taxon>
        <taxon>Metazoa</taxon>
        <taxon>Ecdysozoa</taxon>
        <taxon>Arthropoda</taxon>
        <taxon>Hexapoda</taxon>
        <taxon>Collembola</taxon>
        <taxon>Symphypleona</taxon>
        <taxon>Sminthuridae</taxon>
        <taxon>Allacma</taxon>
    </lineage>
</organism>
<gene>
    <name evidence="11" type="ORF">AFUS01_LOCUS39601</name>
</gene>
<evidence type="ECO:0000259" key="10">
    <source>
        <dbReference type="PROSITE" id="PS50157"/>
    </source>
</evidence>
<dbReference type="Proteomes" id="UP000708208">
    <property type="component" value="Unassembled WGS sequence"/>
</dbReference>
<evidence type="ECO:0000256" key="9">
    <source>
        <dbReference type="SAM" id="MobiDB-lite"/>
    </source>
</evidence>
<keyword evidence="3" id="KW-0677">Repeat</keyword>
<evidence type="ECO:0000256" key="8">
    <source>
        <dbReference type="PROSITE-ProRule" id="PRU00042"/>
    </source>
</evidence>
<dbReference type="EMBL" id="CAJVCH010552764">
    <property type="protein sequence ID" value="CAG7829757.1"/>
    <property type="molecule type" value="Genomic_DNA"/>
</dbReference>
<dbReference type="InterPro" id="IPR050527">
    <property type="entry name" value="Snail/Krueppel_Znf"/>
</dbReference>
<evidence type="ECO:0000256" key="7">
    <source>
        <dbReference type="ARBA" id="ARBA00037948"/>
    </source>
</evidence>
<dbReference type="FunFam" id="3.30.160.60:FF:000446">
    <property type="entry name" value="Zinc finger protein"/>
    <property type="match status" value="1"/>
</dbReference>
<proteinExistence type="inferred from homology"/>
<dbReference type="FunFam" id="3.30.160.60:FF:000624">
    <property type="entry name" value="zinc finger protein 697"/>
    <property type="match status" value="1"/>
</dbReference>
<dbReference type="PROSITE" id="PS50157">
    <property type="entry name" value="ZINC_FINGER_C2H2_2"/>
    <property type="match status" value="2"/>
</dbReference>
<dbReference type="AlphaFoldDB" id="A0A8J2L7T5"/>
<keyword evidence="2" id="KW-0479">Metal-binding</keyword>
<dbReference type="GO" id="GO:0008270">
    <property type="term" value="F:zinc ion binding"/>
    <property type="evidence" value="ECO:0007669"/>
    <property type="project" value="UniProtKB-KW"/>
</dbReference>
<dbReference type="PROSITE" id="PS00028">
    <property type="entry name" value="ZINC_FINGER_C2H2_1"/>
    <property type="match status" value="1"/>
</dbReference>
<evidence type="ECO:0000256" key="6">
    <source>
        <dbReference type="ARBA" id="ARBA00023242"/>
    </source>
</evidence>
<dbReference type="GO" id="GO:0000981">
    <property type="term" value="F:DNA-binding transcription factor activity, RNA polymerase II-specific"/>
    <property type="evidence" value="ECO:0007669"/>
    <property type="project" value="TreeGrafter"/>
</dbReference>
<comment type="similarity">
    <text evidence="7">Belongs to the snail C2H2-type zinc-finger protein family.</text>
</comment>
<feature type="domain" description="C2H2-type" evidence="10">
    <location>
        <begin position="131"/>
        <end position="158"/>
    </location>
</feature>
<dbReference type="PANTHER" id="PTHR24388">
    <property type="entry name" value="ZINC FINGER PROTEIN"/>
    <property type="match status" value="1"/>
</dbReference>
<dbReference type="OrthoDB" id="6077919at2759"/>
<comment type="subcellular location">
    <subcellularLocation>
        <location evidence="1">Nucleus</location>
    </subcellularLocation>
</comment>
<name>A0A8J2L7T5_9HEXA</name>
<feature type="region of interest" description="Disordered" evidence="9">
    <location>
        <begin position="227"/>
        <end position="253"/>
    </location>
</feature>